<dbReference type="AlphaFoldDB" id="A0A081BXN1"/>
<feature type="transmembrane region" description="Helical" evidence="9">
    <location>
        <begin position="265"/>
        <end position="291"/>
    </location>
</feature>
<dbReference type="PANTHER" id="PTHR30576:SF4">
    <property type="entry name" value="UNDECAPRENYL-PHOSPHATE GALACTOSE PHOSPHOTRANSFERASE"/>
    <property type="match status" value="1"/>
</dbReference>
<evidence type="ECO:0000256" key="9">
    <source>
        <dbReference type="SAM" id="Phobius"/>
    </source>
</evidence>
<evidence type="ECO:0000256" key="6">
    <source>
        <dbReference type="ARBA" id="ARBA00022692"/>
    </source>
</evidence>
<name>A0A081BXN1_VECG1</name>
<dbReference type="GO" id="GO:0005886">
    <property type="term" value="C:plasma membrane"/>
    <property type="evidence" value="ECO:0007669"/>
    <property type="project" value="UniProtKB-SubCell"/>
</dbReference>
<keyword evidence="13" id="KW-1185">Reference proteome</keyword>
<keyword evidence="7 9" id="KW-1133">Transmembrane helix</keyword>
<evidence type="ECO:0000259" key="10">
    <source>
        <dbReference type="Pfam" id="PF00535"/>
    </source>
</evidence>
<feature type="domain" description="Bacterial sugar transferase" evidence="11">
    <location>
        <begin position="532"/>
        <end position="709"/>
    </location>
</feature>
<dbReference type="Pfam" id="PF13727">
    <property type="entry name" value="CoA_binding_3"/>
    <property type="match status" value="1"/>
</dbReference>
<dbReference type="SUPFAM" id="SSF53448">
    <property type="entry name" value="Nucleotide-diphospho-sugar transferases"/>
    <property type="match status" value="1"/>
</dbReference>
<sequence>MKLLITLVNYKTTDLLLKCLESIQQQKIHADYRIVVIDNNSQDGGMEYVKKAYPEIVLIENGTNNGYAIAVNQAIRLFDSDYILLLNPDIEVKPGAIDALVKFMDATPDVGITGGKLFYPDGRLQYSCRTFFSLPVILYRRTFLGKLFPESSVLKRHLMADWDHETLRDVDWVLGACMLIRRSALKDVGLMDERFFLYFEDVDWCYRMKKGGWRVCYLPQAKMIHHHRRESANGMNKTLFFHIMSMFHFYDKWGNFLYFLRKYRVILGIMLFILLDVASINLSFVGAYFIRKSFLNFLAKPQLPFSYYYDSLLFTNIVMPLVFYSLGLYKIKSGELWVDELFRVGKGVLVSIVFLMAGSYLAQGYEFSRTMKLVFAGLCIILMFASRWFVVSRYQALRKKGFNLRRTLIVGADRTAATIHKELRHHCELGFDIVGFVQEPGKQKNEHIFPILGTIEHLPDLIKTHNITELILTNTSDSRDVIARCKRDGVNVRLVTNLYNLSMHETSLEELAGIPMVHFKGKPLFAMKLVLKRAIDVLLGGLALLTVAPFMAIIALLIKLDSSGPVFITEIRLGQDQKPFAMYKFRSQQVQTTRSRKGRMYSLQPELTRIGMKLRRYRLDLLPQFLNVLKGEMSLVGPRPLPLKSNIAQYNGWRQERFDIKPGMTGLWQVSAQQEFSDEEMMRLDMYYIWNWSFSNDVKILLRTIPMIFSHPKYISSKNRIS</sequence>
<proteinExistence type="inferred from homology"/>
<dbReference type="InterPro" id="IPR003362">
    <property type="entry name" value="Bact_transf"/>
</dbReference>
<evidence type="ECO:0000256" key="4">
    <source>
        <dbReference type="ARBA" id="ARBA00022475"/>
    </source>
</evidence>
<evidence type="ECO:0000256" key="1">
    <source>
        <dbReference type="ARBA" id="ARBA00004141"/>
    </source>
</evidence>
<evidence type="ECO:0000256" key="3">
    <source>
        <dbReference type="ARBA" id="ARBA00006464"/>
    </source>
</evidence>
<dbReference type="HOGENOM" id="CLU_027058_0_0_0"/>
<feature type="domain" description="Glycosyltransferase 2-like" evidence="10">
    <location>
        <begin position="9"/>
        <end position="187"/>
    </location>
</feature>
<keyword evidence="5 12" id="KW-0808">Transferase</keyword>
<accession>A0A081BXN1</accession>
<dbReference type="Pfam" id="PF02397">
    <property type="entry name" value="Bac_transf"/>
    <property type="match status" value="1"/>
</dbReference>
<dbReference type="GO" id="GO:0016780">
    <property type="term" value="F:phosphotransferase activity, for other substituted phosphate groups"/>
    <property type="evidence" value="ECO:0007669"/>
    <property type="project" value="TreeGrafter"/>
</dbReference>
<protein>
    <submittedName>
        <fullName evidence="12">Undecaprenyl-phosphate glucose phosphotransferase</fullName>
    </submittedName>
</protein>
<evidence type="ECO:0000256" key="8">
    <source>
        <dbReference type="ARBA" id="ARBA00023136"/>
    </source>
</evidence>
<dbReference type="Gene3D" id="3.40.50.720">
    <property type="entry name" value="NAD(P)-binding Rossmann-like Domain"/>
    <property type="match status" value="1"/>
</dbReference>
<gene>
    <name evidence="12" type="ORF">U27_04050</name>
</gene>
<dbReference type="InterPro" id="IPR001173">
    <property type="entry name" value="Glyco_trans_2-like"/>
</dbReference>
<dbReference type="NCBIfam" id="TIGR03025">
    <property type="entry name" value="EPS_sugtrans"/>
    <property type="match status" value="1"/>
</dbReference>
<dbReference type="Pfam" id="PF00535">
    <property type="entry name" value="Glycos_transf_2"/>
    <property type="match status" value="1"/>
</dbReference>
<dbReference type="EMBL" id="DF820465">
    <property type="protein sequence ID" value="GAK57086.1"/>
    <property type="molecule type" value="Genomic_DNA"/>
</dbReference>
<feature type="transmembrane region" description="Helical" evidence="9">
    <location>
        <begin position="311"/>
        <end position="329"/>
    </location>
</feature>
<keyword evidence="8 9" id="KW-0472">Membrane</keyword>
<feature type="transmembrane region" description="Helical" evidence="9">
    <location>
        <begin position="537"/>
        <end position="558"/>
    </location>
</feature>
<dbReference type="CDD" id="cd04186">
    <property type="entry name" value="GT_2_like_c"/>
    <property type="match status" value="1"/>
</dbReference>
<evidence type="ECO:0000313" key="13">
    <source>
        <dbReference type="Proteomes" id="UP000030661"/>
    </source>
</evidence>
<evidence type="ECO:0000256" key="7">
    <source>
        <dbReference type="ARBA" id="ARBA00022989"/>
    </source>
</evidence>
<evidence type="ECO:0000313" key="12">
    <source>
        <dbReference type="EMBL" id="GAK57086.1"/>
    </source>
</evidence>
<dbReference type="InterPro" id="IPR017475">
    <property type="entry name" value="EPS_sugar_tfrase"/>
</dbReference>
<comment type="subcellular location">
    <subcellularLocation>
        <location evidence="2">Cell membrane</location>
    </subcellularLocation>
    <subcellularLocation>
        <location evidence="1">Membrane</location>
        <topology evidence="1">Multi-pass membrane protein</topology>
    </subcellularLocation>
</comment>
<evidence type="ECO:0000256" key="5">
    <source>
        <dbReference type="ARBA" id="ARBA00022679"/>
    </source>
</evidence>
<evidence type="ECO:0000256" key="2">
    <source>
        <dbReference type="ARBA" id="ARBA00004236"/>
    </source>
</evidence>
<dbReference type="eggNOG" id="COG1216">
    <property type="taxonomic scope" value="Bacteria"/>
</dbReference>
<dbReference type="Gene3D" id="3.90.550.10">
    <property type="entry name" value="Spore Coat Polysaccharide Biosynthesis Protein SpsA, Chain A"/>
    <property type="match status" value="1"/>
</dbReference>
<keyword evidence="6 9" id="KW-0812">Transmembrane</keyword>
<comment type="similarity">
    <text evidence="3">Belongs to the bacterial sugar transferase family.</text>
</comment>
<feature type="transmembrane region" description="Helical" evidence="9">
    <location>
        <begin position="341"/>
        <end position="361"/>
    </location>
</feature>
<dbReference type="Proteomes" id="UP000030661">
    <property type="component" value="Unassembled WGS sequence"/>
</dbReference>
<dbReference type="STRING" id="1499967.U27_04050"/>
<dbReference type="InterPro" id="IPR029044">
    <property type="entry name" value="Nucleotide-diphossugar_trans"/>
</dbReference>
<keyword evidence="4" id="KW-1003">Cell membrane</keyword>
<feature type="transmembrane region" description="Helical" evidence="9">
    <location>
        <begin position="373"/>
        <end position="390"/>
    </location>
</feature>
<dbReference type="PANTHER" id="PTHR30576">
    <property type="entry name" value="COLANIC BIOSYNTHESIS UDP-GLUCOSE LIPID CARRIER TRANSFERASE"/>
    <property type="match status" value="1"/>
</dbReference>
<reference evidence="12" key="1">
    <citation type="journal article" date="2015" name="PeerJ">
        <title>First genomic representation of candidate bacterial phylum KSB3 points to enhanced environmental sensing as a trigger of wastewater bulking.</title>
        <authorList>
            <person name="Sekiguchi Y."/>
            <person name="Ohashi A."/>
            <person name="Parks D.H."/>
            <person name="Yamauchi T."/>
            <person name="Tyson G.W."/>
            <person name="Hugenholtz P."/>
        </authorList>
    </citation>
    <scope>NUCLEOTIDE SEQUENCE [LARGE SCALE GENOMIC DNA]</scope>
</reference>
<organism evidence="12">
    <name type="scientific">Vecturithrix granuli</name>
    <dbReference type="NCBI Taxonomy" id="1499967"/>
    <lineage>
        <taxon>Bacteria</taxon>
        <taxon>Candidatus Moduliflexota</taxon>
        <taxon>Candidatus Vecturitrichia</taxon>
        <taxon>Candidatus Vecturitrichales</taxon>
        <taxon>Candidatus Vecturitrichaceae</taxon>
        <taxon>Candidatus Vecturithrix</taxon>
    </lineage>
</organism>
<evidence type="ECO:0000259" key="11">
    <source>
        <dbReference type="Pfam" id="PF02397"/>
    </source>
</evidence>
<dbReference type="eggNOG" id="COG2148">
    <property type="taxonomic scope" value="Bacteria"/>
</dbReference>